<proteinExistence type="predicted"/>
<organism evidence="2 3">
    <name type="scientific">Roseovarius halotolerans</name>
    <dbReference type="NCBI Taxonomy" id="505353"/>
    <lineage>
        <taxon>Bacteria</taxon>
        <taxon>Pseudomonadati</taxon>
        <taxon>Pseudomonadota</taxon>
        <taxon>Alphaproteobacteria</taxon>
        <taxon>Rhodobacterales</taxon>
        <taxon>Roseobacteraceae</taxon>
        <taxon>Roseovarius</taxon>
    </lineage>
</organism>
<accession>A0A1X6ZEE9</accession>
<keyword evidence="1" id="KW-0732">Signal</keyword>
<evidence type="ECO:0000256" key="1">
    <source>
        <dbReference type="SAM" id="SignalP"/>
    </source>
</evidence>
<keyword evidence="3" id="KW-1185">Reference proteome</keyword>
<dbReference type="EMBL" id="FWFU01000003">
    <property type="protein sequence ID" value="SLN48766.1"/>
    <property type="molecule type" value="Genomic_DNA"/>
</dbReference>
<protein>
    <recommendedName>
        <fullName evidence="4">DUF4864 domain-containing protein</fullName>
    </recommendedName>
</protein>
<evidence type="ECO:0000313" key="3">
    <source>
        <dbReference type="Proteomes" id="UP000193207"/>
    </source>
</evidence>
<evidence type="ECO:0000313" key="2">
    <source>
        <dbReference type="EMBL" id="SLN48766.1"/>
    </source>
</evidence>
<dbReference type="OrthoDB" id="9130422at2"/>
<feature type="signal peptide" evidence="1">
    <location>
        <begin position="1"/>
        <end position="21"/>
    </location>
</feature>
<dbReference type="AlphaFoldDB" id="A0A1X6ZEE9"/>
<dbReference type="Pfam" id="PF16156">
    <property type="entry name" value="DUF4864"/>
    <property type="match status" value="1"/>
</dbReference>
<dbReference type="RefSeq" id="WP_085818160.1">
    <property type="nucleotide sequence ID" value="NZ_FWFU01000003.1"/>
</dbReference>
<name>A0A1X6ZEE9_9RHOB</name>
<dbReference type="InterPro" id="IPR032347">
    <property type="entry name" value="DUF4864"/>
</dbReference>
<gene>
    <name evidence="2" type="ORF">ROH8110_02617</name>
</gene>
<evidence type="ECO:0008006" key="4">
    <source>
        <dbReference type="Google" id="ProtNLM"/>
    </source>
</evidence>
<dbReference type="Proteomes" id="UP000193207">
    <property type="component" value="Unassembled WGS sequence"/>
</dbReference>
<reference evidence="2 3" key="1">
    <citation type="submission" date="2017-03" db="EMBL/GenBank/DDBJ databases">
        <authorList>
            <person name="Afonso C.L."/>
            <person name="Miller P.J."/>
            <person name="Scott M.A."/>
            <person name="Spackman E."/>
            <person name="Goraichik I."/>
            <person name="Dimitrov K.M."/>
            <person name="Suarez D.L."/>
            <person name="Swayne D.E."/>
        </authorList>
    </citation>
    <scope>NUCLEOTIDE SEQUENCE [LARGE SCALE GENOMIC DNA]</scope>
    <source>
        <strain evidence="2 3">CECT 8110</strain>
    </source>
</reference>
<feature type="chain" id="PRO_5013367235" description="DUF4864 domain-containing protein" evidence="1">
    <location>
        <begin position="22"/>
        <end position="141"/>
    </location>
</feature>
<sequence length="141" mass="15290">MIRFRPAIAALFLLVSGVALGLTPAARADSQSIRDVISSQIDAFLADDVVAAFDHASPTIQRIFGTPERFGEMVQLGYPMVWRPAEVTFLSTEERGGRLFQNVMVRDADGALHILEYEMIEGASGWKIDGVRLRAPAAGAA</sequence>